<proteinExistence type="predicted"/>
<dbReference type="Proteomes" id="UP000215335">
    <property type="component" value="Unassembled WGS sequence"/>
</dbReference>
<feature type="non-terminal residue" evidence="1">
    <location>
        <position position="1"/>
    </location>
</feature>
<comment type="caution">
    <text evidence="1">The sequence shown here is derived from an EMBL/GenBank/DDBJ whole genome shotgun (WGS) entry which is preliminary data.</text>
</comment>
<evidence type="ECO:0000313" key="2">
    <source>
        <dbReference type="Proteomes" id="UP000215335"/>
    </source>
</evidence>
<reference evidence="1 2" key="1">
    <citation type="journal article" date="2017" name="Curr. Biol.">
        <title>The Evolution of Venom by Co-option of Single-Copy Genes.</title>
        <authorList>
            <person name="Martinson E.O."/>
            <person name="Mrinalini"/>
            <person name="Kelkar Y.D."/>
            <person name="Chang C.H."/>
            <person name="Werren J.H."/>
        </authorList>
    </citation>
    <scope>NUCLEOTIDE SEQUENCE [LARGE SCALE GENOMIC DNA]</scope>
    <source>
        <strain evidence="1 2">Alberta</strain>
        <tissue evidence="1">Whole body</tissue>
    </source>
</reference>
<dbReference type="AlphaFoldDB" id="A0A232FAN9"/>
<gene>
    <name evidence="1" type="ORF">TSAR_001403</name>
</gene>
<sequence length="129" mass="14805">HRLSTEAVYIRDCLANLHPHLWTRRALVIEHAGLSHQKQDRQCIIGGRLKLDFSVTIILHNTTFNYFSKMSQRIQSNNHFIIYYSICDLDLSSTCTVDPNSIIHYMSSPLFLSVSTLFNILLSQLIKAA</sequence>
<protein>
    <submittedName>
        <fullName evidence="1">Uncharacterized protein</fullName>
    </submittedName>
</protein>
<dbReference type="EMBL" id="NNAY01000583">
    <property type="protein sequence ID" value="OXU27550.1"/>
    <property type="molecule type" value="Genomic_DNA"/>
</dbReference>
<name>A0A232FAN9_9HYME</name>
<keyword evidence="2" id="KW-1185">Reference proteome</keyword>
<accession>A0A232FAN9</accession>
<evidence type="ECO:0000313" key="1">
    <source>
        <dbReference type="EMBL" id="OXU27550.1"/>
    </source>
</evidence>
<organism evidence="1 2">
    <name type="scientific">Trichomalopsis sarcophagae</name>
    <dbReference type="NCBI Taxonomy" id="543379"/>
    <lineage>
        <taxon>Eukaryota</taxon>
        <taxon>Metazoa</taxon>
        <taxon>Ecdysozoa</taxon>
        <taxon>Arthropoda</taxon>
        <taxon>Hexapoda</taxon>
        <taxon>Insecta</taxon>
        <taxon>Pterygota</taxon>
        <taxon>Neoptera</taxon>
        <taxon>Endopterygota</taxon>
        <taxon>Hymenoptera</taxon>
        <taxon>Apocrita</taxon>
        <taxon>Proctotrupomorpha</taxon>
        <taxon>Chalcidoidea</taxon>
        <taxon>Pteromalidae</taxon>
        <taxon>Pteromalinae</taxon>
        <taxon>Trichomalopsis</taxon>
    </lineage>
</organism>